<dbReference type="Pfam" id="PF22621">
    <property type="entry name" value="CurL-like_PKS_C"/>
    <property type="match status" value="1"/>
</dbReference>
<proteinExistence type="predicted"/>
<organism evidence="2">
    <name type="scientific">Periconia tirupatiensis</name>
    <dbReference type="NCBI Taxonomy" id="648759"/>
    <lineage>
        <taxon>Eukaryota</taxon>
        <taxon>Fungi</taxon>
        <taxon>Dikarya</taxon>
        <taxon>Ascomycota</taxon>
        <taxon>Pezizomycotina</taxon>
        <taxon>Dothideomycetes</taxon>
        <taxon>Pleosporomycetidae</taxon>
        <taxon>Pleosporales</taxon>
        <taxon>Massarineae</taxon>
        <taxon>Periconiaceae</taxon>
        <taxon>Periconia</taxon>
    </lineage>
</organism>
<dbReference type="SUPFAM" id="SSF53901">
    <property type="entry name" value="Thiolase-like"/>
    <property type="match status" value="1"/>
</dbReference>
<dbReference type="Gene3D" id="3.40.366.10">
    <property type="entry name" value="Malonyl-Coenzyme A Acyl Carrier Protein, domain 2"/>
    <property type="match status" value="1"/>
</dbReference>
<dbReference type="Gene3D" id="3.40.47.10">
    <property type="match status" value="1"/>
</dbReference>
<dbReference type="GO" id="GO:0006633">
    <property type="term" value="P:fatty acid biosynthetic process"/>
    <property type="evidence" value="ECO:0007669"/>
    <property type="project" value="TreeGrafter"/>
</dbReference>
<name>C5IKY0_9PLEO</name>
<dbReference type="InterPro" id="IPR014031">
    <property type="entry name" value="Ketoacyl_synth_C"/>
</dbReference>
<dbReference type="InterPro" id="IPR050091">
    <property type="entry name" value="PKS_NRPS_Biosynth_Enz"/>
</dbReference>
<dbReference type="Pfam" id="PF02801">
    <property type="entry name" value="Ketoacyl-synt_C"/>
    <property type="match status" value="1"/>
</dbReference>
<dbReference type="PANTHER" id="PTHR43775:SF50">
    <property type="entry name" value="HIGHLY REDUCING POLYKETIDE SYNTHASE SRDA"/>
    <property type="match status" value="1"/>
</dbReference>
<dbReference type="InterPro" id="IPR020841">
    <property type="entry name" value="PKS_Beta-ketoAc_synthase_dom"/>
</dbReference>
<dbReference type="SMART" id="SM00825">
    <property type="entry name" value="PKS_KS"/>
    <property type="match status" value="1"/>
</dbReference>
<reference evidence="2" key="1">
    <citation type="submission" date="2009-04" db="EMBL/GenBank/DDBJ databases">
        <authorList>
            <person name="Jumpathong J."/>
            <person name="Fujii I."/>
            <person name="Seshime Y."/>
            <person name="Peberdy J."/>
            <person name="Lumyong S."/>
        </authorList>
    </citation>
    <scope>NUCLEOTIDE SEQUENCE</scope>
    <source>
        <strain evidence="2">CMU26851</strain>
    </source>
</reference>
<feature type="domain" description="Ketosynthase family 3 (KS3)" evidence="1">
    <location>
        <begin position="1"/>
        <end position="120"/>
    </location>
</feature>
<protein>
    <submittedName>
        <fullName evidence="2">Polyketide synthase</fullName>
    </submittedName>
</protein>
<dbReference type="GO" id="GO:0044550">
    <property type="term" value="P:secondary metabolite biosynthetic process"/>
    <property type="evidence" value="ECO:0007669"/>
    <property type="project" value="TreeGrafter"/>
</dbReference>
<feature type="non-terminal residue" evidence="2">
    <location>
        <position position="273"/>
    </location>
</feature>
<evidence type="ECO:0000313" key="2">
    <source>
        <dbReference type="EMBL" id="ACR82785.1"/>
    </source>
</evidence>
<dbReference type="InterPro" id="IPR001227">
    <property type="entry name" value="Ac_transferase_dom_sf"/>
</dbReference>
<dbReference type="PROSITE" id="PS52004">
    <property type="entry name" value="KS3_2"/>
    <property type="match status" value="1"/>
</dbReference>
<dbReference type="CDD" id="cd00833">
    <property type="entry name" value="PKS"/>
    <property type="match status" value="1"/>
</dbReference>
<sequence>EWHGTGTYVGDPIEVEAVGNVFSQYQSKDDPLLVGSVKSNVGHGEGASALASIMKLVLALENNAIPPIFDLQTRNPNIDFDAARVLPVTEVTPWPKDRLRRASINSFGYGGANGHCILDHVQNILPDYIAPGVFRTRSSGTNKGHKKEFLTDGTINSHRKVAILEHRPILQAPPLIAKSSTSTRQLVLLPFSAHNEASLKLNVEALAKVVDQVPLADVAYTLSNSRSQFAWRSFCIVDKDNVSEDLILDKKPLRAPLHTANVGYVFTGQGAQW</sequence>
<dbReference type="AlphaFoldDB" id="C5IKY0"/>
<evidence type="ECO:0000259" key="1">
    <source>
        <dbReference type="PROSITE" id="PS52004"/>
    </source>
</evidence>
<dbReference type="Pfam" id="PF16197">
    <property type="entry name" value="KAsynt_C_assoc"/>
    <property type="match status" value="1"/>
</dbReference>
<dbReference type="InterPro" id="IPR016039">
    <property type="entry name" value="Thiolase-like"/>
</dbReference>
<accession>C5IKY0</accession>
<dbReference type="Gene3D" id="3.30.70.3290">
    <property type="match status" value="1"/>
</dbReference>
<feature type="non-terminal residue" evidence="2">
    <location>
        <position position="1"/>
    </location>
</feature>
<dbReference type="EMBL" id="FJ951025">
    <property type="protein sequence ID" value="ACR82785.1"/>
    <property type="molecule type" value="Genomic_DNA"/>
</dbReference>
<dbReference type="GO" id="GO:0004312">
    <property type="term" value="F:fatty acid synthase activity"/>
    <property type="evidence" value="ECO:0007669"/>
    <property type="project" value="TreeGrafter"/>
</dbReference>
<dbReference type="InterPro" id="IPR032821">
    <property type="entry name" value="PKS_assoc"/>
</dbReference>
<dbReference type="PANTHER" id="PTHR43775">
    <property type="entry name" value="FATTY ACID SYNTHASE"/>
    <property type="match status" value="1"/>
</dbReference>